<accession>A0A6P4D4D7</accession>
<evidence type="ECO:0000256" key="4">
    <source>
        <dbReference type="ARBA" id="ARBA00022968"/>
    </source>
</evidence>
<keyword evidence="5" id="KW-0333">Golgi apparatus</keyword>
<dbReference type="InterPro" id="IPR040911">
    <property type="entry name" value="Exostosin_GT47"/>
</dbReference>
<dbReference type="InterPro" id="IPR004263">
    <property type="entry name" value="Exostosin"/>
</dbReference>
<evidence type="ECO:0000313" key="9">
    <source>
        <dbReference type="RefSeq" id="XP_015962228.3"/>
    </source>
</evidence>
<dbReference type="PANTHER" id="PTHR11062">
    <property type="entry name" value="EXOSTOSIN HEPARAN SULFATE GLYCOSYLTRANSFERASE -RELATED"/>
    <property type="match status" value="1"/>
</dbReference>
<organism evidence="8 9">
    <name type="scientific">Arachis duranensis</name>
    <name type="common">Wild peanut</name>
    <dbReference type="NCBI Taxonomy" id="130453"/>
    <lineage>
        <taxon>Eukaryota</taxon>
        <taxon>Viridiplantae</taxon>
        <taxon>Streptophyta</taxon>
        <taxon>Embryophyta</taxon>
        <taxon>Tracheophyta</taxon>
        <taxon>Spermatophyta</taxon>
        <taxon>Magnoliopsida</taxon>
        <taxon>eudicotyledons</taxon>
        <taxon>Gunneridae</taxon>
        <taxon>Pentapetalae</taxon>
        <taxon>rosids</taxon>
        <taxon>fabids</taxon>
        <taxon>Fabales</taxon>
        <taxon>Fabaceae</taxon>
        <taxon>Papilionoideae</taxon>
        <taxon>50 kb inversion clade</taxon>
        <taxon>dalbergioids sensu lato</taxon>
        <taxon>Dalbergieae</taxon>
        <taxon>Pterocarpus clade</taxon>
        <taxon>Arachis</taxon>
    </lineage>
</organism>
<comment type="similarity">
    <text evidence="2">Belongs to the glycosyltransferase 47 family.</text>
</comment>
<dbReference type="Proteomes" id="UP000515211">
    <property type="component" value="Chromosome 4"/>
</dbReference>
<name>A0A6P4D4D7_ARADU</name>
<evidence type="ECO:0000256" key="3">
    <source>
        <dbReference type="ARBA" id="ARBA00022676"/>
    </source>
</evidence>
<evidence type="ECO:0000256" key="5">
    <source>
        <dbReference type="ARBA" id="ARBA00023034"/>
    </source>
</evidence>
<keyword evidence="6" id="KW-1133">Transmembrane helix</keyword>
<keyword evidence="3 9" id="KW-0808">Transferase</keyword>
<dbReference type="GeneID" id="107486186"/>
<keyword evidence="6" id="KW-0472">Membrane</keyword>
<dbReference type="GO" id="GO:0000139">
    <property type="term" value="C:Golgi membrane"/>
    <property type="evidence" value="ECO:0007669"/>
    <property type="project" value="UniProtKB-SubCell"/>
</dbReference>
<feature type="domain" description="Exostosin GT47" evidence="7">
    <location>
        <begin position="134"/>
        <end position="471"/>
    </location>
</feature>
<comment type="subcellular location">
    <subcellularLocation>
        <location evidence="1">Golgi apparatus membrane</location>
        <topology evidence="1">Single-pass type II membrane protein</topology>
    </subcellularLocation>
</comment>
<dbReference type="AlphaFoldDB" id="A0A6P4D4D7"/>
<gene>
    <name evidence="9" type="primary">LOC107486186</name>
</gene>
<keyword evidence="4" id="KW-0735">Signal-anchor</keyword>
<evidence type="ECO:0000256" key="2">
    <source>
        <dbReference type="ARBA" id="ARBA00010271"/>
    </source>
</evidence>
<reference evidence="8" key="1">
    <citation type="journal article" date="2016" name="Nat. Genet.">
        <title>The genome sequences of Arachis duranensis and Arachis ipaensis, the diploid ancestors of cultivated peanut.</title>
        <authorList>
            <person name="Bertioli D.J."/>
            <person name="Cannon S.B."/>
            <person name="Froenicke L."/>
            <person name="Huang G."/>
            <person name="Farmer A.D."/>
            <person name="Cannon E.K."/>
            <person name="Liu X."/>
            <person name="Gao D."/>
            <person name="Clevenger J."/>
            <person name="Dash S."/>
            <person name="Ren L."/>
            <person name="Moretzsohn M.C."/>
            <person name="Shirasawa K."/>
            <person name="Huang W."/>
            <person name="Vidigal B."/>
            <person name="Abernathy B."/>
            <person name="Chu Y."/>
            <person name="Niederhuth C.E."/>
            <person name="Umale P."/>
            <person name="Araujo A.C."/>
            <person name="Kozik A."/>
            <person name="Kim K.D."/>
            <person name="Burow M.D."/>
            <person name="Varshney R.K."/>
            <person name="Wang X."/>
            <person name="Zhang X."/>
            <person name="Barkley N."/>
            <person name="Guimaraes P.M."/>
            <person name="Isobe S."/>
            <person name="Guo B."/>
            <person name="Liao B."/>
            <person name="Stalker H.T."/>
            <person name="Schmitz R.J."/>
            <person name="Scheffler B.E."/>
            <person name="Leal-Bertioli S.C."/>
            <person name="Xun X."/>
            <person name="Jackson S.A."/>
            <person name="Michelmore R."/>
            <person name="Ozias-Akins P."/>
        </authorList>
    </citation>
    <scope>NUCLEOTIDE SEQUENCE [LARGE SCALE GENOMIC DNA]</scope>
    <source>
        <strain evidence="8">cv. V14167</strain>
    </source>
</reference>
<dbReference type="Pfam" id="PF03016">
    <property type="entry name" value="Exostosin_GT47"/>
    <property type="match status" value="1"/>
</dbReference>
<evidence type="ECO:0000259" key="7">
    <source>
        <dbReference type="Pfam" id="PF03016"/>
    </source>
</evidence>
<proteinExistence type="inferred from homology"/>
<keyword evidence="6" id="KW-0812">Transmembrane</keyword>
<keyword evidence="3 9" id="KW-0328">Glycosyltransferase</keyword>
<evidence type="ECO:0000256" key="6">
    <source>
        <dbReference type="SAM" id="Phobius"/>
    </source>
</evidence>
<evidence type="ECO:0000256" key="1">
    <source>
        <dbReference type="ARBA" id="ARBA00004323"/>
    </source>
</evidence>
<dbReference type="PANTHER" id="PTHR11062:SF282">
    <property type="entry name" value="XYLOGLUCAN GALACTOSYLTRANSFERASE GT11-RELATED"/>
    <property type="match status" value="1"/>
</dbReference>
<feature type="transmembrane region" description="Helical" evidence="6">
    <location>
        <begin position="16"/>
        <end position="36"/>
    </location>
</feature>
<dbReference type="GO" id="GO:0016757">
    <property type="term" value="F:glycosyltransferase activity"/>
    <property type="evidence" value="ECO:0007669"/>
    <property type="project" value="UniProtKB-KW"/>
</dbReference>
<protein>
    <submittedName>
        <fullName evidence="9">Probable xyloglucan galactosyltransferase GT13</fullName>
    </submittedName>
</protein>
<dbReference type="RefSeq" id="XP_015962228.3">
    <property type="nucleotide sequence ID" value="XM_016106742.3"/>
</dbReference>
<evidence type="ECO:0000313" key="8">
    <source>
        <dbReference type="Proteomes" id="UP000515211"/>
    </source>
</evidence>
<reference evidence="9" key="2">
    <citation type="submission" date="2025-08" db="UniProtKB">
        <authorList>
            <consortium name="RefSeq"/>
        </authorList>
    </citation>
    <scope>IDENTIFICATION</scope>
    <source>
        <tissue evidence="9">Whole plant</tissue>
    </source>
</reference>
<dbReference type="KEGG" id="adu:107486186"/>
<sequence>MDNKSPLRRYFEQFRFVFLTIFLFYMSMILLDYYSVIKENGFSLKPFKTNGANHHDVDNNNNTPITPSIPSLNFTQNNSTTNGVEFNSTEEKQMIPPPPPPPPLIRDNNVNVDELIVTPNSNNKAPPIRNSDPCYGQYIYVHKLPSRFNDDLLKRCRSLLHWGDMCPYLTNLGLGPKIIENAKVLLKDTWYQTNQFSLEVIFHNIMKHYKCLTNDSALASAIFVPYYAGLNVGQYLWGYDDRIRDEAPLALVEWLSNQKEWKRMWGRDHFLIGGRTAYDFRRKSGDFGDWGTKLMFLPEARNMSMLTIETDSYDNDFPIPYPTYFHPSKDLQVSLWQKRMRRMKRPYLFTFAGAPRPNAPYSIRNELIRQCLSSRSCKLLSCYKGKNNKNTCEDPVSIMSVFQRSIFCLEPSGDSYTRRSTFDAILAGCIPVFFHPKSAYEQYRWHLPKDYLSYSVFIPEGDVRENKAIINDTLARISRTRISKMREEVIRLIPRVTYREPRSRLGKVEDAFDIAVKGIIRRVEEIKKEISSSTDNVYYSNE</sequence>
<keyword evidence="8" id="KW-1185">Reference proteome</keyword>